<reference evidence="2" key="2">
    <citation type="submission" date="2022-10" db="EMBL/GenBank/DDBJ databases">
        <authorList>
            <consortium name="ENA_rothamsted_submissions"/>
            <consortium name="culmorum"/>
            <person name="King R."/>
        </authorList>
    </citation>
    <scope>NUCLEOTIDE SEQUENCE</scope>
</reference>
<dbReference type="SUPFAM" id="SSF54495">
    <property type="entry name" value="UBC-like"/>
    <property type="match status" value="1"/>
</dbReference>
<evidence type="ECO:0000313" key="2">
    <source>
        <dbReference type="EMBL" id="CAG9825099.1"/>
    </source>
</evidence>
<dbReference type="AlphaFoldDB" id="A0A9N9SM48"/>
<dbReference type="SMART" id="SM00212">
    <property type="entry name" value="UBCc"/>
    <property type="match status" value="1"/>
</dbReference>
<dbReference type="Proteomes" id="UP001153737">
    <property type="component" value="Chromosome 9"/>
</dbReference>
<evidence type="ECO:0000313" key="3">
    <source>
        <dbReference type="Proteomes" id="UP001153737"/>
    </source>
</evidence>
<protein>
    <recommendedName>
        <fullName evidence="1">UBC core domain-containing protein</fullName>
    </recommendedName>
</protein>
<sequence>MNLPASASSKKEHFQRHGSMRKVIPADSGKENLFEGHKSEEIETIYKVYRQEYVILAEYKMVQNENIFGVYVIPSHESSLMWFGVIFVRRGFYEDGVFRFNILLDESFPDSSHPVGNFQEVNRHPLMYFSLQKVIFQSKIFHPVINSKTGELNLLGAFPEWNKSEQHLWQVLKYVQWIFYEIESCIDHAVNSEAAEMWQTDRDSFKSEAVACVKASHDRLYDAPPTDDPHHICFEPYSPAVHDHVRSSMLEEGRRAVGGMEGGAKRGLSWVLAGSGKSLTRPPTPHSEGES</sequence>
<organism evidence="2 3">
    <name type="scientific">Phaedon cochleariae</name>
    <name type="common">Mustard beetle</name>
    <dbReference type="NCBI Taxonomy" id="80249"/>
    <lineage>
        <taxon>Eukaryota</taxon>
        <taxon>Metazoa</taxon>
        <taxon>Ecdysozoa</taxon>
        <taxon>Arthropoda</taxon>
        <taxon>Hexapoda</taxon>
        <taxon>Insecta</taxon>
        <taxon>Pterygota</taxon>
        <taxon>Neoptera</taxon>
        <taxon>Endopterygota</taxon>
        <taxon>Coleoptera</taxon>
        <taxon>Polyphaga</taxon>
        <taxon>Cucujiformia</taxon>
        <taxon>Chrysomeloidea</taxon>
        <taxon>Chrysomelidae</taxon>
        <taxon>Chrysomelinae</taxon>
        <taxon>Chrysomelini</taxon>
        <taxon>Phaedon</taxon>
    </lineage>
</organism>
<proteinExistence type="predicted"/>
<accession>A0A9N9SM48</accession>
<dbReference type="EMBL" id="OU896715">
    <property type="protein sequence ID" value="CAG9825099.1"/>
    <property type="molecule type" value="Genomic_DNA"/>
</dbReference>
<feature type="domain" description="UBC core" evidence="1">
    <location>
        <begin position="50"/>
        <end position="218"/>
    </location>
</feature>
<name>A0A9N9SM48_PHACE</name>
<evidence type="ECO:0000259" key="1">
    <source>
        <dbReference type="PROSITE" id="PS50127"/>
    </source>
</evidence>
<gene>
    <name evidence="2" type="ORF">PHAECO_LOCUS12830</name>
</gene>
<dbReference type="Pfam" id="PF00179">
    <property type="entry name" value="UQ_con"/>
    <property type="match status" value="1"/>
</dbReference>
<dbReference type="InterPro" id="IPR016135">
    <property type="entry name" value="UBQ-conjugating_enzyme/RWD"/>
</dbReference>
<keyword evidence="3" id="KW-1185">Reference proteome</keyword>
<dbReference type="Gene3D" id="3.10.110.10">
    <property type="entry name" value="Ubiquitin Conjugating Enzyme"/>
    <property type="match status" value="1"/>
</dbReference>
<dbReference type="PROSITE" id="PS50127">
    <property type="entry name" value="UBC_2"/>
    <property type="match status" value="1"/>
</dbReference>
<reference evidence="2" key="1">
    <citation type="submission" date="2022-01" db="EMBL/GenBank/DDBJ databases">
        <authorList>
            <person name="King R."/>
        </authorList>
    </citation>
    <scope>NUCLEOTIDE SEQUENCE</scope>
</reference>
<dbReference type="OrthoDB" id="5596422at2759"/>
<dbReference type="InterPro" id="IPR000608">
    <property type="entry name" value="UBC"/>
</dbReference>
<dbReference type="CDD" id="cd23814">
    <property type="entry name" value="UEV_AKTIP"/>
    <property type="match status" value="1"/>
</dbReference>